<keyword evidence="11" id="KW-1185">Reference proteome</keyword>
<dbReference type="PANTHER" id="PTHR13437">
    <property type="entry name" value="NUCLEOPORIN P58/P45 NUCLEOPORIN-LIKE PROTEIN 1"/>
    <property type="match status" value="1"/>
</dbReference>
<dbReference type="InParanoid" id="E0W033"/>
<keyword evidence="3" id="KW-0509">mRNA transport</keyword>
<dbReference type="AlphaFoldDB" id="E0W033"/>
<evidence type="ECO:0000256" key="6">
    <source>
        <dbReference type="ARBA" id="ARBA00023132"/>
    </source>
</evidence>
<dbReference type="CTD" id="8235679"/>
<dbReference type="VEuPathDB" id="VectorBase:PHUM544520"/>
<dbReference type="EMBL" id="AAZO01006615">
    <property type="status" value="NOT_ANNOTATED_CDS"/>
    <property type="molecule type" value="Genomic_DNA"/>
</dbReference>
<evidence type="ECO:0000313" key="10">
    <source>
        <dbReference type="EnsemblMetazoa" id="PHUM544520-PA"/>
    </source>
</evidence>
<dbReference type="Proteomes" id="UP000009046">
    <property type="component" value="Unassembled WGS sequence"/>
</dbReference>
<gene>
    <name evidence="10" type="primary">8235679</name>
    <name evidence="9" type="ORF">Phum_PHUM544520</name>
</gene>
<keyword evidence="6" id="KW-0906">Nuclear pore complex</keyword>
<comment type="subcellular location">
    <subcellularLocation>
        <location evidence="1">Nucleus</location>
        <location evidence="1">Nuclear pore complex</location>
    </subcellularLocation>
</comment>
<keyword evidence="5" id="KW-0811">Translocation</keyword>
<dbReference type="PANTHER" id="PTHR13437:SF2">
    <property type="entry name" value="NUCLEOPORIN P58_P45"/>
    <property type="match status" value="1"/>
</dbReference>
<accession>E0W033</accession>
<evidence type="ECO:0000256" key="4">
    <source>
        <dbReference type="ARBA" id="ARBA00022927"/>
    </source>
</evidence>
<keyword evidence="7" id="KW-0539">Nucleus</keyword>
<organism>
    <name type="scientific">Pediculus humanus subsp. corporis</name>
    <name type="common">Body louse</name>
    <dbReference type="NCBI Taxonomy" id="121224"/>
    <lineage>
        <taxon>Eukaryota</taxon>
        <taxon>Metazoa</taxon>
        <taxon>Ecdysozoa</taxon>
        <taxon>Arthropoda</taxon>
        <taxon>Hexapoda</taxon>
        <taxon>Insecta</taxon>
        <taxon>Pterygota</taxon>
        <taxon>Neoptera</taxon>
        <taxon>Paraneoptera</taxon>
        <taxon>Psocodea</taxon>
        <taxon>Troctomorpha</taxon>
        <taxon>Phthiraptera</taxon>
        <taxon>Anoplura</taxon>
        <taxon>Pediculidae</taxon>
        <taxon>Pediculus</taxon>
    </lineage>
</organism>
<dbReference type="EMBL" id="DS235855">
    <property type="protein sequence ID" value="EEB18989.1"/>
    <property type="molecule type" value="Genomic_DNA"/>
</dbReference>
<evidence type="ECO:0000256" key="8">
    <source>
        <dbReference type="SAM" id="MobiDB-lite"/>
    </source>
</evidence>
<evidence type="ECO:0000256" key="1">
    <source>
        <dbReference type="ARBA" id="ARBA00004567"/>
    </source>
</evidence>
<dbReference type="HOGENOM" id="CLU_034851_0_0_1"/>
<reference evidence="9" key="1">
    <citation type="submission" date="2007-04" db="EMBL/GenBank/DDBJ databases">
        <title>Annotation of Pediculus humanus corporis strain USDA.</title>
        <authorList>
            <person name="Kirkness E."/>
            <person name="Hannick L."/>
            <person name="Hass B."/>
            <person name="Bruggner R."/>
            <person name="Lawson D."/>
            <person name="Bidwell S."/>
            <person name="Joardar V."/>
            <person name="Caler E."/>
            <person name="Walenz B."/>
            <person name="Inman J."/>
            <person name="Schobel S."/>
            <person name="Galinsky K."/>
            <person name="Amedeo P."/>
            <person name="Strausberg R."/>
        </authorList>
    </citation>
    <scope>NUCLEOTIDE SEQUENCE</scope>
    <source>
        <strain evidence="9">USDA</strain>
    </source>
</reference>
<dbReference type="OMA" id="ALMNKSY"/>
<dbReference type="eggNOG" id="ENOG502QRD8">
    <property type="taxonomic scope" value="Eukaryota"/>
</dbReference>
<dbReference type="EnsemblMetazoa" id="PHUM544520-RA">
    <property type="protein sequence ID" value="PHUM544520-PA"/>
    <property type="gene ID" value="PHUM544520"/>
</dbReference>
<dbReference type="InterPro" id="IPR024882">
    <property type="entry name" value="NUP58/p45/49"/>
</dbReference>
<evidence type="ECO:0000256" key="5">
    <source>
        <dbReference type="ARBA" id="ARBA00023010"/>
    </source>
</evidence>
<proteinExistence type="predicted"/>
<dbReference type="GO" id="GO:0015031">
    <property type="term" value="P:protein transport"/>
    <property type="evidence" value="ECO:0007669"/>
    <property type="project" value="UniProtKB-KW"/>
</dbReference>
<evidence type="ECO:0000256" key="7">
    <source>
        <dbReference type="ARBA" id="ARBA00023242"/>
    </source>
</evidence>
<evidence type="ECO:0000256" key="2">
    <source>
        <dbReference type="ARBA" id="ARBA00022448"/>
    </source>
</evidence>
<reference evidence="9" key="2">
    <citation type="submission" date="2007-04" db="EMBL/GenBank/DDBJ databases">
        <title>The genome of the human body louse.</title>
        <authorList>
            <consortium name="The Human Body Louse Genome Consortium"/>
            <person name="Kirkness E."/>
            <person name="Walenz B."/>
            <person name="Hass B."/>
            <person name="Bruggner R."/>
            <person name="Strausberg R."/>
        </authorList>
    </citation>
    <scope>NUCLEOTIDE SEQUENCE</scope>
    <source>
        <strain evidence="9">USDA</strain>
    </source>
</reference>
<dbReference type="GO" id="GO:0051028">
    <property type="term" value="P:mRNA transport"/>
    <property type="evidence" value="ECO:0007669"/>
    <property type="project" value="UniProtKB-KW"/>
</dbReference>
<evidence type="ECO:0000256" key="3">
    <source>
        <dbReference type="ARBA" id="ARBA00022816"/>
    </source>
</evidence>
<dbReference type="RefSeq" id="XP_002431727.1">
    <property type="nucleotide sequence ID" value="XM_002431682.1"/>
</dbReference>
<dbReference type="STRING" id="121224.E0W033"/>
<dbReference type="GO" id="GO:0005643">
    <property type="term" value="C:nuclear pore"/>
    <property type="evidence" value="ECO:0007669"/>
    <property type="project" value="UniProtKB-SubCell"/>
</dbReference>
<protein>
    <submittedName>
        <fullName evidence="9 10">Nucleoporin p58/p45, putative</fullName>
    </submittedName>
</protein>
<dbReference type="OrthoDB" id="2538017at2759"/>
<dbReference type="GO" id="GO:0008139">
    <property type="term" value="F:nuclear localization sequence binding"/>
    <property type="evidence" value="ECO:0007669"/>
    <property type="project" value="InterPro"/>
</dbReference>
<dbReference type="KEGG" id="phu:Phum_PHUM544520"/>
<sequence length="528" mass="55290">MSGFGNFSFNSSGTNLFGSKPPEQASTGFSSTVTNAATTNTAPSFGTAGTPNLMGAQPGAPAFNTGFGVKPPATTSVASTGFTFGVPSVNTSLSTFGTFGSTNASGFGTTASSTPQTSNTGFTFPSANVTSTTSSTMPTANLGTAIPTTSNLVFGTGVNSAVTSSITTVSTTTSTGFTFSQTSTNTTNMGFGLPKTTGGFTFGTLTTTTPTFNLGTSTTTTPSLGGGLFGAPKTTTIISMTSSNKNNSMGLGGIDKTQTTQGLSGSGTLEPKQTKDHTLPDVIFQTLNDFQNFTKQQKSISVEISHGSSKPLKKVQGDIEAMESLLTTIASGLTKNSAAADKLKVETAQALHQSEMAQRNHEVSSSVDYNNCAPSDYFNDLVTKFETDAVRLRVQIEASEKHLKSLTQCSTISPQELTLAMRRLHETLIVLAARAQSLHTTIQSQKEQFKNLRRVYFKDDTNIFDNETDQNRIKKQTMFSLHSLTGPTPFSENIGSGFPLKVDGLAMLASSAANPITIPTTSFSVSNK</sequence>
<dbReference type="GO" id="GO:0017056">
    <property type="term" value="F:structural constituent of nuclear pore"/>
    <property type="evidence" value="ECO:0007669"/>
    <property type="project" value="InterPro"/>
</dbReference>
<keyword evidence="2" id="KW-0813">Transport</keyword>
<evidence type="ECO:0000313" key="9">
    <source>
        <dbReference type="EMBL" id="EEB18989.1"/>
    </source>
</evidence>
<feature type="region of interest" description="Disordered" evidence="8">
    <location>
        <begin position="256"/>
        <end position="276"/>
    </location>
</feature>
<dbReference type="Pfam" id="PF15967">
    <property type="entry name" value="Nucleoporin_FG2"/>
    <property type="match status" value="1"/>
</dbReference>
<dbReference type="FunCoup" id="E0W033">
    <property type="interactions" value="763"/>
</dbReference>
<feature type="compositionally biased region" description="Low complexity" evidence="8">
    <location>
        <begin position="257"/>
        <end position="269"/>
    </location>
</feature>
<dbReference type="Gene3D" id="6.10.140.1350">
    <property type="match status" value="1"/>
</dbReference>
<reference evidence="10" key="3">
    <citation type="submission" date="2021-02" db="UniProtKB">
        <authorList>
            <consortium name="EnsemblMetazoa"/>
        </authorList>
    </citation>
    <scope>IDENTIFICATION</scope>
    <source>
        <strain evidence="10">USDA</strain>
    </source>
</reference>
<name>E0W033_PEDHC</name>
<keyword evidence="4" id="KW-0653">Protein transport</keyword>
<evidence type="ECO:0000313" key="11">
    <source>
        <dbReference type="Proteomes" id="UP000009046"/>
    </source>
</evidence>
<dbReference type="GeneID" id="8235679"/>